<keyword evidence="7" id="KW-0349">Heme</keyword>
<keyword evidence="3 7" id="KW-0479">Metal-binding</keyword>
<feature type="signal peptide" evidence="8">
    <location>
        <begin position="1"/>
        <end position="17"/>
    </location>
</feature>
<name>A0A9P9IK67_9PLEO</name>
<proteinExistence type="inferred from homology"/>
<evidence type="ECO:0000256" key="6">
    <source>
        <dbReference type="ARBA" id="ARBA00023033"/>
    </source>
</evidence>
<evidence type="ECO:0000256" key="7">
    <source>
        <dbReference type="RuleBase" id="RU000461"/>
    </source>
</evidence>
<dbReference type="GO" id="GO:0004497">
    <property type="term" value="F:monooxygenase activity"/>
    <property type="evidence" value="ECO:0007669"/>
    <property type="project" value="UniProtKB-KW"/>
</dbReference>
<evidence type="ECO:0000256" key="3">
    <source>
        <dbReference type="ARBA" id="ARBA00022723"/>
    </source>
</evidence>
<keyword evidence="10" id="KW-1185">Reference proteome</keyword>
<evidence type="ECO:0000256" key="2">
    <source>
        <dbReference type="ARBA" id="ARBA00010617"/>
    </source>
</evidence>
<dbReference type="Proteomes" id="UP000700596">
    <property type="component" value="Unassembled WGS sequence"/>
</dbReference>
<evidence type="ECO:0000256" key="1">
    <source>
        <dbReference type="ARBA" id="ARBA00001971"/>
    </source>
</evidence>
<dbReference type="InterPro" id="IPR036396">
    <property type="entry name" value="Cyt_P450_sf"/>
</dbReference>
<dbReference type="GO" id="GO:0005506">
    <property type="term" value="F:iron ion binding"/>
    <property type="evidence" value="ECO:0007669"/>
    <property type="project" value="InterPro"/>
</dbReference>
<dbReference type="GO" id="GO:0020037">
    <property type="term" value="F:heme binding"/>
    <property type="evidence" value="ECO:0007669"/>
    <property type="project" value="InterPro"/>
</dbReference>
<dbReference type="GO" id="GO:0016705">
    <property type="term" value="F:oxidoreductase activity, acting on paired donors, with incorporation or reduction of molecular oxygen"/>
    <property type="evidence" value="ECO:0007669"/>
    <property type="project" value="InterPro"/>
</dbReference>
<organism evidence="9 10">
    <name type="scientific">Dendryphion nanum</name>
    <dbReference type="NCBI Taxonomy" id="256645"/>
    <lineage>
        <taxon>Eukaryota</taxon>
        <taxon>Fungi</taxon>
        <taxon>Dikarya</taxon>
        <taxon>Ascomycota</taxon>
        <taxon>Pezizomycotina</taxon>
        <taxon>Dothideomycetes</taxon>
        <taxon>Pleosporomycetidae</taxon>
        <taxon>Pleosporales</taxon>
        <taxon>Torulaceae</taxon>
        <taxon>Dendryphion</taxon>
    </lineage>
</organism>
<keyword evidence="8" id="KW-0732">Signal</keyword>
<dbReference type="EMBL" id="JAGMWT010000007">
    <property type="protein sequence ID" value="KAH7125253.1"/>
    <property type="molecule type" value="Genomic_DNA"/>
</dbReference>
<dbReference type="InterPro" id="IPR017972">
    <property type="entry name" value="Cyt_P450_CS"/>
</dbReference>
<evidence type="ECO:0000256" key="5">
    <source>
        <dbReference type="ARBA" id="ARBA00023004"/>
    </source>
</evidence>
<reference evidence="9" key="1">
    <citation type="journal article" date="2021" name="Nat. Commun.">
        <title>Genetic determinants of endophytism in the Arabidopsis root mycobiome.</title>
        <authorList>
            <person name="Mesny F."/>
            <person name="Miyauchi S."/>
            <person name="Thiergart T."/>
            <person name="Pickel B."/>
            <person name="Atanasova L."/>
            <person name="Karlsson M."/>
            <person name="Huettel B."/>
            <person name="Barry K.W."/>
            <person name="Haridas S."/>
            <person name="Chen C."/>
            <person name="Bauer D."/>
            <person name="Andreopoulos W."/>
            <person name="Pangilinan J."/>
            <person name="LaButti K."/>
            <person name="Riley R."/>
            <person name="Lipzen A."/>
            <person name="Clum A."/>
            <person name="Drula E."/>
            <person name="Henrissat B."/>
            <person name="Kohler A."/>
            <person name="Grigoriev I.V."/>
            <person name="Martin F.M."/>
            <person name="Hacquard S."/>
        </authorList>
    </citation>
    <scope>NUCLEOTIDE SEQUENCE</scope>
    <source>
        <strain evidence="9">MPI-CAGE-CH-0243</strain>
    </source>
</reference>
<comment type="similarity">
    <text evidence="2 7">Belongs to the cytochrome P450 family.</text>
</comment>
<dbReference type="PROSITE" id="PS00086">
    <property type="entry name" value="CYTOCHROME_P450"/>
    <property type="match status" value="1"/>
</dbReference>
<dbReference type="Pfam" id="PF00067">
    <property type="entry name" value="p450"/>
    <property type="match status" value="2"/>
</dbReference>
<dbReference type="InterPro" id="IPR001128">
    <property type="entry name" value="Cyt_P450"/>
</dbReference>
<evidence type="ECO:0000313" key="10">
    <source>
        <dbReference type="Proteomes" id="UP000700596"/>
    </source>
</evidence>
<dbReference type="PANTHER" id="PTHR24287:SF19">
    <property type="entry name" value="CYTOCHROME P450"/>
    <property type="match status" value="1"/>
</dbReference>
<evidence type="ECO:0000256" key="8">
    <source>
        <dbReference type="SAM" id="SignalP"/>
    </source>
</evidence>
<keyword evidence="4 7" id="KW-0560">Oxidoreductase</keyword>
<feature type="chain" id="PRO_5040427132" evidence="8">
    <location>
        <begin position="18"/>
        <end position="474"/>
    </location>
</feature>
<dbReference type="PANTHER" id="PTHR24287">
    <property type="entry name" value="P450, PUTATIVE (EUROFUNG)-RELATED"/>
    <property type="match status" value="1"/>
</dbReference>
<keyword evidence="6 7" id="KW-0503">Monooxygenase</keyword>
<keyword evidence="5 7" id="KW-0408">Iron</keyword>
<protein>
    <submittedName>
        <fullName evidence="9">Cytochrome P450</fullName>
    </submittedName>
</protein>
<dbReference type="AlphaFoldDB" id="A0A9P9IK67"/>
<evidence type="ECO:0000313" key="9">
    <source>
        <dbReference type="EMBL" id="KAH7125253.1"/>
    </source>
</evidence>
<dbReference type="OrthoDB" id="1470350at2759"/>
<accession>A0A9P9IK67</accession>
<sequence>MALLNTAIIFKLLSGLASLWVANKAIRCIYYEVLKHKNGHVDPPKYPHKDPIWGLDLFFKIMSAFQSGHYLTTNSTLFKAFPSKTFKSNSFGTTVYRTYDPEVSKQFQSVHFKDFGIGPLRYHVAENLWGNGIVVSDGQKWADARSFIRSSFDIVHTANIDRLSWHVDRFMELLPRTGETVDLLPLFKRLILDTSSEFIFGESLNALENPDTAFMDSFEYAQRGTGIRAILGRLKIFHRDKKWLEACKQVTDFCDKCVDEALSRNEEGKERRTEHNRLRLVDEAAKATKDRYTLRSLILSVFSPAHDGAAVALSNAFFHLARSPRSVKCANRLAHRLTAIVNLNQRVCLNDVVLPCGGGVDGKNPIYFRKGDIIEVDYRTMMRDPTIWGADAEQYVPERWEKIRPTWEYTPFGGGPRACPGMRLVYTECAYTIVRILREFQALENRDEEFEWKEKMRLTMQSKNGTQVGLIPVA</sequence>
<comment type="caution">
    <text evidence="9">The sequence shown here is derived from an EMBL/GenBank/DDBJ whole genome shotgun (WGS) entry which is preliminary data.</text>
</comment>
<evidence type="ECO:0000256" key="4">
    <source>
        <dbReference type="ARBA" id="ARBA00023002"/>
    </source>
</evidence>
<gene>
    <name evidence="9" type="ORF">B0J11DRAFT_434167</name>
</gene>
<dbReference type="InterPro" id="IPR047146">
    <property type="entry name" value="Cyt_P450_E_CYP52_fungi"/>
</dbReference>
<dbReference type="SUPFAM" id="SSF48264">
    <property type="entry name" value="Cytochrome P450"/>
    <property type="match status" value="1"/>
</dbReference>
<comment type="cofactor">
    <cofactor evidence="1">
        <name>heme</name>
        <dbReference type="ChEBI" id="CHEBI:30413"/>
    </cofactor>
</comment>
<dbReference type="Gene3D" id="1.10.630.10">
    <property type="entry name" value="Cytochrome P450"/>
    <property type="match status" value="2"/>
</dbReference>